<evidence type="ECO:0000256" key="2">
    <source>
        <dbReference type="ARBA" id="ARBA00002790"/>
    </source>
</evidence>
<keyword evidence="3" id="KW-0820">tRNA-binding</keyword>
<keyword evidence="9 12" id="KW-0560">Oxidoreductase</keyword>
<dbReference type="GO" id="GO:0017150">
    <property type="term" value="F:tRNA dihydrouridine synthase activity"/>
    <property type="evidence" value="ECO:0007669"/>
    <property type="project" value="InterPro"/>
</dbReference>
<dbReference type="PROSITE" id="PS01136">
    <property type="entry name" value="UPF0034"/>
    <property type="match status" value="1"/>
</dbReference>
<evidence type="ECO:0000256" key="14">
    <source>
        <dbReference type="PIRSR" id="PIRSR006621-2"/>
    </source>
</evidence>
<dbReference type="InterPro" id="IPR024036">
    <property type="entry name" value="tRNA-dHydroUridine_Synthase_C"/>
</dbReference>
<keyword evidence="5 12" id="KW-0288">FMN</keyword>
<feature type="binding site" evidence="14">
    <location>
        <begin position="14"/>
        <end position="16"/>
    </location>
    <ligand>
        <name>FMN</name>
        <dbReference type="ChEBI" id="CHEBI:58210"/>
    </ligand>
</feature>
<keyword evidence="7" id="KW-0521">NADP</keyword>
<evidence type="ECO:0000256" key="8">
    <source>
        <dbReference type="ARBA" id="ARBA00022884"/>
    </source>
</evidence>
<dbReference type="PANTHER" id="PTHR45846:SF1">
    <property type="entry name" value="TRNA-DIHYDROURIDINE(47) SYNTHASE [NAD(P)(+)]-LIKE"/>
    <property type="match status" value="1"/>
</dbReference>
<feature type="active site" description="Proton donor" evidence="13">
    <location>
        <position position="98"/>
    </location>
</feature>
<evidence type="ECO:0000313" key="16">
    <source>
        <dbReference type="EMBL" id="GAQ24030.1"/>
    </source>
</evidence>
<evidence type="ECO:0000259" key="15">
    <source>
        <dbReference type="Pfam" id="PF01207"/>
    </source>
</evidence>
<feature type="binding site" evidence="14">
    <location>
        <position position="68"/>
    </location>
    <ligand>
        <name>FMN</name>
        <dbReference type="ChEBI" id="CHEBI:58210"/>
    </ligand>
</feature>
<evidence type="ECO:0000256" key="10">
    <source>
        <dbReference type="ARBA" id="ARBA00048205"/>
    </source>
</evidence>
<dbReference type="GO" id="GO:0050660">
    <property type="term" value="F:flavin adenine dinucleotide binding"/>
    <property type="evidence" value="ECO:0007669"/>
    <property type="project" value="InterPro"/>
</dbReference>
<comment type="cofactor">
    <cofactor evidence="1 12 14">
        <name>FMN</name>
        <dbReference type="ChEBI" id="CHEBI:58210"/>
    </cofactor>
</comment>
<proteinExistence type="inferred from homology"/>
<dbReference type="PIRSF" id="PIRSF006621">
    <property type="entry name" value="Dus"/>
    <property type="match status" value="1"/>
</dbReference>
<keyword evidence="8" id="KW-0694">RNA-binding</keyword>
<reference evidence="16" key="1">
    <citation type="journal article" date="2016" name="Genome Announc.">
        <title>Draft Genome Sequence of the Syntrophic Lactate-Degrading Bacterium Tepidanaerobacter syntrophicus JLT.</title>
        <authorList>
            <person name="Matsuura N."/>
            <person name="Ohashi A."/>
            <person name="Tourlousse D.M."/>
            <person name="Sekiguchi Y."/>
        </authorList>
    </citation>
    <scope>NUCLEOTIDE SEQUENCE [LARGE SCALE GENOMIC DNA]</scope>
    <source>
        <strain evidence="16">JL</strain>
    </source>
</reference>
<dbReference type="InterPro" id="IPR035587">
    <property type="entry name" value="DUS-like_FMN-bd"/>
</dbReference>
<dbReference type="Gene3D" id="3.20.20.70">
    <property type="entry name" value="Aldolase class I"/>
    <property type="match status" value="1"/>
</dbReference>
<dbReference type="RefSeq" id="WP_059031044.1">
    <property type="nucleotide sequence ID" value="NZ_BSDN01000006.1"/>
</dbReference>
<dbReference type="OrthoDB" id="9764501at2"/>
<feature type="binding site" evidence="14">
    <location>
        <begin position="222"/>
        <end position="223"/>
    </location>
    <ligand>
        <name>FMN</name>
        <dbReference type="ChEBI" id="CHEBI:58210"/>
    </ligand>
</feature>
<evidence type="ECO:0000256" key="9">
    <source>
        <dbReference type="ARBA" id="ARBA00023002"/>
    </source>
</evidence>
<keyword evidence="6 12" id="KW-0819">tRNA processing</keyword>
<evidence type="ECO:0000256" key="6">
    <source>
        <dbReference type="ARBA" id="ARBA00022694"/>
    </source>
</evidence>
<comment type="catalytic activity">
    <reaction evidence="11">
        <text>a 5,6-dihydrouridine in tRNA + NAD(+) = a uridine in tRNA + NADH + H(+)</text>
        <dbReference type="Rhea" id="RHEA:54452"/>
        <dbReference type="Rhea" id="RHEA-COMP:13339"/>
        <dbReference type="Rhea" id="RHEA-COMP:13887"/>
        <dbReference type="ChEBI" id="CHEBI:15378"/>
        <dbReference type="ChEBI" id="CHEBI:57540"/>
        <dbReference type="ChEBI" id="CHEBI:57945"/>
        <dbReference type="ChEBI" id="CHEBI:65315"/>
        <dbReference type="ChEBI" id="CHEBI:74443"/>
    </reaction>
</comment>
<evidence type="ECO:0000256" key="4">
    <source>
        <dbReference type="ARBA" id="ARBA00022630"/>
    </source>
</evidence>
<evidence type="ECO:0000256" key="13">
    <source>
        <dbReference type="PIRSR" id="PIRSR006621-1"/>
    </source>
</evidence>
<evidence type="ECO:0000256" key="11">
    <source>
        <dbReference type="ARBA" id="ARBA00048802"/>
    </source>
</evidence>
<dbReference type="InterPro" id="IPR013785">
    <property type="entry name" value="Aldolase_TIM"/>
</dbReference>
<evidence type="ECO:0000256" key="3">
    <source>
        <dbReference type="ARBA" id="ARBA00022555"/>
    </source>
</evidence>
<dbReference type="STRING" id="224999.GCA_001485475_00013"/>
<dbReference type="EMBL" id="DF976995">
    <property type="protein sequence ID" value="GAQ24030.1"/>
    <property type="molecule type" value="Genomic_DNA"/>
</dbReference>
<evidence type="ECO:0000256" key="1">
    <source>
        <dbReference type="ARBA" id="ARBA00001917"/>
    </source>
</evidence>
<dbReference type="AlphaFoldDB" id="A0A0U9HBH3"/>
<evidence type="ECO:0000313" key="17">
    <source>
        <dbReference type="Proteomes" id="UP000062160"/>
    </source>
</evidence>
<gene>
    <name evidence="16" type="ORF">TSYNT_114</name>
</gene>
<dbReference type="InterPro" id="IPR001269">
    <property type="entry name" value="DUS_fam"/>
</dbReference>
<feature type="binding site" evidence="14">
    <location>
        <position position="167"/>
    </location>
    <ligand>
        <name>FMN</name>
        <dbReference type="ChEBI" id="CHEBI:58210"/>
    </ligand>
</feature>
<accession>A0A0U9HBH3</accession>
<dbReference type="NCBIfam" id="TIGR00737">
    <property type="entry name" value="nifR3_yhdG"/>
    <property type="match status" value="1"/>
</dbReference>
<dbReference type="EC" id="1.3.1.-" evidence="12"/>
<dbReference type="Pfam" id="PF01207">
    <property type="entry name" value="Dus"/>
    <property type="match status" value="1"/>
</dbReference>
<keyword evidence="17" id="KW-1185">Reference proteome</keyword>
<evidence type="ECO:0000256" key="5">
    <source>
        <dbReference type="ARBA" id="ARBA00022643"/>
    </source>
</evidence>
<dbReference type="Proteomes" id="UP000062160">
    <property type="component" value="Unassembled WGS sequence"/>
</dbReference>
<dbReference type="InterPro" id="IPR004652">
    <property type="entry name" value="DusB-like"/>
</dbReference>
<comment type="function">
    <text evidence="2 12">Catalyzes the synthesis of 5,6-dihydrouridine (D), a modified base found in the D-loop of most tRNAs, via the reduction of the C5-C6 double bond in target uridines.</text>
</comment>
<feature type="binding site" evidence="14">
    <location>
        <position position="137"/>
    </location>
    <ligand>
        <name>FMN</name>
        <dbReference type="ChEBI" id="CHEBI:58210"/>
    </ligand>
</feature>
<evidence type="ECO:0000256" key="12">
    <source>
        <dbReference type="PIRNR" id="PIRNR006621"/>
    </source>
</evidence>
<sequence length="324" mass="36183">MQKGYFDVPLYLAPMAGVTDLPFRLICKKLGADVLITEMISTRGIVYNDLKTKKLFIIDEEEKPIGVQLFGNNPEDFKIAVKKIDHMSFDFININMGCPTPKIVKNGDGCALMRDIKLASSIIKSTAEASTKPVSVKIRKGWDEESVNAVEFSQMAQESGASMIIVHGRTREMFYSGKADWDIIKKVKDKVSIPVIGNGDIFTAEDALSMLSKTGCDGIMVGRGALGNPWIFRDIKHFLATGEKLSPPTLDERLQIMMLHLDKAISYHGLRLGILEMRKHLAWYIKGLPHSAPIKNTLQKCKDVTSIKEILNNYFAKLAQQGYQ</sequence>
<feature type="domain" description="DUS-like FMN-binding" evidence="15">
    <location>
        <begin position="12"/>
        <end position="314"/>
    </location>
</feature>
<organism evidence="16">
    <name type="scientific">Tepidanaerobacter syntrophicus</name>
    <dbReference type="NCBI Taxonomy" id="224999"/>
    <lineage>
        <taxon>Bacteria</taxon>
        <taxon>Bacillati</taxon>
        <taxon>Bacillota</taxon>
        <taxon>Clostridia</taxon>
        <taxon>Thermosediminibacterales</taxon>
        <taxon>Tepidanaerobacteraceae</taxon>
        <taxon>Tepidanaerobacter</taxon>
    </lineage>
</organism>
<name>A0A0U9HBH3_9FIRM</name>
<dbReference type="GO" id="GO:0000049">
    <property type="term" value="F:tRNA binding"/>
    <property type="evidence" value="ECO:0007669"/>
    <property type="project" value="UniProtKB-KW"/>
</dbReference>
<comment type="similarity">
    <text evidence="12">Belongs to the dus family.</text>
</comment>
<dbReference type="SUPFAM" id="SSF51395">
    <property type="entry name" value="FMN-linked oxidoreductases"/>
    <property type="match status" value="1"/>
</dbReference>
<dbReference type="PANTHER" id="PTHR45846">
    <property type="entry name" value="TRNA-DIHYDROURIDINE(47) SYNTHASE [NAD(P)(+)]-LIKE"/>
    <property type="match status" value="1"/>
</dbReference>
<keyword evidence="14" id="KW-0547">Nucleotide-binding</keyword>
<dbReference type="InterPro" id="IPR018517">
    <property type="entry name" value="tRNA_hU_synthase_CS"/>
</dbReference>
<comment type="catalytic activity">
    <reaction evidence="10">
        <text>a 5,6-dihydrouridine in tRNA + NADP(+) = a uridine in tRNA + NADPH + H(+)</text>
        <dbReference type="Rhea" id="RHEA:23624"/>
        <dbReference type="Rhea" id="RHEA-COMP:13339"/>
        <dbReference type="Rhea" id="RHEA-COMP:13887"/>
        <dbReference type="ChEBI" id="CHEBI:15378"/>
        <dbReference type="ChEBI" id="CHEBI:57783"/>
        <dbReference type="ChEBI" id="CHEBI:58349"/>
        <dbReference type="ChEBI" id="CHEBI:65315"/>
        <dbReference type="ChEBI" id="CHEBI:74443"/>
    </reaction>
</comment>
<protein>
    <recommendedName>
        <fullName evidence="12">tRNA-dihydrouridine synthase</fullName>
        <ecNumber evidence="12">1.3.1.-</ecNumber>
    </recommendedName>
</protein>
<dbReference type="CDD" id="cd02801">
    <property type="entry name" value="DUS_like_FMN"/>
    <property type="match status" value="1"/>
</dbReference>
<evidence type="ECO:0000256" key="7">
    <source>
        <dbReference type="ARBA" id="ARBA00022857"/>
    </source>
</evidence>
<keyword evidence="4 12" id="KW-0285">Flavoprotein</keyword>
<dbReference type="Gene3D" id="1.10.1200.80">
    <property type="entry name" value="Putative flavin oxidoreducatase, domain 2"/>
    <property type="match status" value="1"/>
</dbReference>